<dbReference type="EMBL" id="JBJQND010000009">
    <property type="protein sequence ID" value="KAL3866930.1"/>
    <property type="molecule type" value="Genomic_DNA"/>
</dbReference>
<dbReference type="Proteomes" id="UP001634394">
    <property type="component" value="Unassembled WGS sequence"/>
</dbReference>
<evidence type="ECO:0000313" key="3">
    <source>
        <dbReference type="Proteomes" id="UP001634394"/>
    </source>
</evidence>
<dbReference type="InterPro" id="IPR001315">
    <property type="entry name" value="CARD"/>
</dbReference>
<protein>
    <recommendedName>
        <fullName evidence="1">CARD domain-containing protein</fullName>
    </recommendedName>
</protein>
<reference evidence="2 3" key="1">
    <citation type="submission" date="2024-11" db="EMBL/GenBank/DDBJ databases">
        <title>Chromosome-level genome assembly of the freshwater bivalve Anodonta woodiana.</title>
        <authorList>
            <person name="Chen X."/>
        </authorList>
    </citation>
    <scope>NUCLEOTIDE SEQUENCE [LARGE SCALE GENOMIC DNA]</scope>
    <source>
        <strain evidence="2">MN2024</strain>
        <tissue evidence="2">Gills</tissue>
    </source>
</reference>
<keyword evidence="3" id="KW-1185">Reference proteome</keyword>
<name>A0ABD3VZ74_SINWO</name>
<gene>
    <name evidence="2" type="ORF">ACJMK2_044177</name>
</gene>
<comment type="caution">
    <text evidence="2">The sequence shown here is derived from an EMBL/GenBank/DDBJ whole genome shotgun (WGS) entry which is preliminary data.</text>
</comment>
<dbReference type="CDD" id="cd01671">
    <property type="entry name" value="CARD"/>
    <property type="match status" value="1"/>
</dbReference>
<feature type="domain" description="CARD" evidence="1">
    <location>
        <begin position="1"/>
        <end position="88"/>
    </location>
</feature>
<dbReference type="InterPro" id="IPR011029">
    <property type="entry name" value="DEATH-like_dom_sf"/>
</dbReference>
<dbReference type="SUPFAM" id="SSF47986">
    <property type="entry name" value="DEATH domain"/>
    <property type="match status" value="1"/>
</dbReference>
<accession>A0ABD3VZ74</accession>
<dbReference type="PROSITE" id="PS50209">
    <property type="entry name" value="CARD"/>
    <property type="match status" value="1"/>
</dbReference>
<organism evidence="2 3">
    <name type="scientific">Sinanodonta woodiana</name>
    <name type="common">Chinese pond mussel</name>
    <name type="synonym">Anodonta woodiana</name>
    <dbReference type="NCBI Taxonomy" id="1069815"/>
    <lineage>
        <taxon>Eukaryota</taxon>
        <taxon>Metazoa</taxon>
        <taxon>Spiralia</taxon>
        <taxon>Lophotrochozoa</taxon>
        <taxon>Mollusca</taxon>
        <taxon>Bivalvia</taxon>
        <taxon>Autobranchia</taxon>
        <taxon>Heteroconchia</taxon>
        <taxon>Palaeoheterodonta</taxon>
        <taxon>Unionida</taxon>
        <taxon>Unionoidea</taxon>
        <taxon>Unionidae</taxon>
        <taxon>Unioninae</taxon>
        <taxon>Sinanodonta</taxon>
    </lineage>
</organism>
<evidence type="ECO:0000259" key="1">
    <source>
        <dbReference type="PROSITE" id="PS50209"/>
    </source>
</evidence>
<feature type="non-terminal residue" evidence="2">
    <location>
        <position position="1"/>
    </location>
</feature>
<dbReference type="AlphaFoldDB" id="A0ABD3VZ74"/>
<proteinExistence type="predicted"/>
<evidence type="ECO:0000313" key="2">
    <source>
        <dbReference type="EMBL" id="KAL3866930.1"/>
    </source>
</evidence>
<dbReference type="Pfam" id="PF00619">
    <property type="entry name" value="CARD"/>
    <property type="match status" value="1"/>
</dbReference>
<sequence>ELHRTVLNRCLPRLIKHLDFIKIYLSVKKKAILDDVTLRDIKEQTTRTNKIMELIERVKQRGRKAYDVFKECLGESRQTELLDELKKVEAKFQMHETGIYPLSTV</sequence>
<dbReference type="Gene3D" id="1.10.533.10">
    <property type="entry name" value="Death Domain, Fas"/>
    <property type="match status" value="1"/>
</dbReference>